<evidence type="ECO:0000256" key="1">
    <source>
        <dbReference type="SAM" id="MobiDB-lite"/>
    </source>
</evidence>
<dbReference type="EMBL" id="RSEB01000002">
    <property type="protein sequence ID" value="RRS00803.1"/>
    <property type="molecule type" value="Genomic_DNA"/>
</dbReference>
<reference evidence="2 3" key="1">
    <citation type="submission" date="2018-12" db="EMBL/GenBank/DDBJ databases">
        <title>Glycomyces sp. YIM 121974 draft genome.</title>
        <authorList>
            <person name="Li Q."/>
        </authorList>
    </citation>
    <scope>NUCLEOTIDE SEQUENCE [LARGE SCALE GENOMIC DNA]</scope>
    <source>
        <strain evidence="2 3">YIM 121974</strain>
    </source>
</reference>
<name>A0A426V1U6_9ACTN</name>
<feature type="compositionally biased region" description="Basic and acidic residues" evidence="1">
    <location>
        <begin position="172"/>
        <end position="181"/>
    </location>
</feature>
<dbReference type="AlphaFoldDB" id="A0A426V1U6"/>
<dbReference type="Proteomes" id="UP000277256">
    <property type="component" value="Unassembled WGS sequence"/>
</dbReference>
<proteinExistence type="predicted"/>
<sequence>MTSLWDYVDKHQAGIEDVEADYAAGAARLRDLVYGIHSFNLEMYDLTQNDAKGKGAGKGYQADVDEILEVADTCFEAARVYEEVLLPLLNGLGAADGSLKDQAGAEAAGDARLKGLLEEFRGFVSTACGRLYEAGTQIKAAAERYKETDESQRAAFDSVTWDEAPAPAQAREWAEATDRSGWDPYRGSNVKEGQTRPGHNDPGAQDYADALGG</sequence>
<organism evidence="2 3">
    <name type="scientific">Glycomyces terrestris</name>
    <dbReference type="NCBI Taxonomy" id="2493553"/>
    <lineage>
        <taxon>Bacteria</taxon>
        <taxon>Bacillati</taxon>
        <taxon>Actinomycetota</taxon>
        <taxon>Actinomycetes</taxon>
        <taxon>Glycomycetales</taxon>
        <taxon>Glycomycetaceae</taxon>
        <taxon>Glycomyces</taxon>
    </lineage>
</organism>
<comment type="caution">
    <text evidence="2">The sequence shown here is derived from an EMBL/GenBank/DDBJ whole genome shotgun (WGS) entry which is preliminary data.</text>
</comment>
<gene>
    <name evidence="2" type="ORF">EIW28_09715</name>
</gene>
<accession>A0A426V1U6</accession>
<protein>
    <submittedName>
        <fullName evidence="2">Uncharacterized protein</fullName>
    </submittedName>
</protein>
<keyword evidence="3" id="KW-1185">Reference proteome</keyword>
<feature type="region of interest" description="Disordered" evidence="1">
    <location>
        <begin position="151"/>
        <end position="213"/>
    </location>
</feature>
<evidence type="ECO:0000313" key="2">
    <source>
        <dbReference type="EMBL" id="RRS00803.1"/>
    </source>
</evidence>
<evidence type="ECO:0000313" key="3">
    <source>
        <dbReference type="Proteomes" id="UP000277256"/>
    </source>
</evidence>